<protein>
    <submittedName>
        <fullName evidence="2">Uncharacterized protein</fullName>
    </submittedName>
</protein>
<name>A0ABR1B4X2_POLSC</name>
<reference evidence="2 3" key="1">
    <citation type="submission" date="2023-09" db="EMBL/GenBank/DDBJ databases">
        <title>Genomes of two closely related lineages of the louse Polyplax serrata with different host specificities.</title>
        <authorList>
            <person name="Martinu J."/>
            <person name="Tarabai H."/>
            <person name="Stefka J."/>
            <person name="Hypsa V."/>
        </authorList>
    </citation>
    <scope>NUCLEOTIDE SEQUENCE [LARGE SCALE GENOMIC DNA]</scope>
    <source>
        <strain evidence="2">98ZLc_SE</strain>
    </source>
</reference>
<dbReference type="EMBL" id="JAWJWF010000003">
    <property type="protein sequence ID" value="KAK6635000.1"/>
    <property type="molecule type" value="Genomic_DNA"/>
</dbReference>
<gene>
    <name evidence="2" type="ORF">RUM44_000249</name>
</gene>
<evidence type="ECO:0000256" key="1">
    <source>
        <dbReference type="SAM" id="MobiDB-lite"/>
    </source>
</evidence>
<evidence type="ECO:0000313" key="3">
    <source>
        <dbReference type="Proteomes" id="UP001359485"/>
    </source>
</evidence>
<feature type="compositionally biased region" description="Basic and acidic residues" evidence="1">
    <location>
        <begin position="86"/>
        <end position="98"/>
    </location>
</feature>
<dbReference type="Proteomes" id="UP001359485">
    <property type="component" value="Unassembled WGS sequence"/>
</dbReference>
<feature type="region of interest" description="Disordered" evidence="1">
    <location>
        <begin position="67"/>
        <end position="101"/>
    </location>
</feature>
<feature type="compositionally biased region" description="Basic residues" evidence="1">
    <location>
        <begin position="67"/>
        <end position="78"/>
    </location>
</feature>
<sequence length="113" mass="12956">MINDGVNIMLTDIECQEKATNPLKTQSILQHAKLSRKIHRKRFPEGEDEISTCISHLRKVTDRIRRKEKNLRSGRKQAKILNGKGSNDEEKPKGRSDCIYKTLVEPTASEKNI</sequence>
<evidence type="ECO:0000313" key="2">
    <source>
        <dbReference type="EMBL" id="KAK6635000.1"/>
    </source>
</evidence>
<comment type="caution">
    <text evidence="2">The sequence shown here is derived from an EMBL/GenBank/DDBJ whole genome shotgun (WGS) entry which is preliminary data.</text>
</comment>
<organism evidence="2 3">
    <name type="scientific">Polyplax serrata</name>
    <name type="common">Common mouse louse</name>
    <dbReference type="NCBI Taxonomy" id="468196"/>
    <lineage>
        <taxon>Eukaryota</taxon>
        <taxon>Metazoa</taxon>
        <taxon>Ecdysozoa</taxon>
        <taxon>Arthropoda</taxon>
        <taxon>Hexapoda</taxon>
        <taxon>Insecta</taxon>
        <taxon>Pterygota</taxon>
        <taxon>Neoptera</taxon>
        <taxon>Paraneoptera</taxon>
        <taxon>Psocodea</taxon>
        <taxon>Troctomorpha</taxon>
        <taxon>Phthiraptera</taxon>
        <taxon>Anoplura</taxon>
        <taxon>Polyplacidae</taxon>
        <taxon>Polyplax</taxon>
    </lineage>
</organism>
<keyword evidence="3" id="KW-1185">Reference proteome</keyword>
<proteinExistence type="predicted"/>
<accession>A0ABR1B4X2</accession>